<protein>
    <submittedName>
        <fullName evidence="9">Efflux RND transporter periplasmic adaptor subunit</fullName>
    </submittedName>
</protein>
<dbReference type="NCBIfam" id="TIGR01730">
    <property type="entry name" value="RND_mfp"/>
    <property type="match status" value="1"/>
</dbReference>
<evidence type="ECO:0000313" key="9">
    <source>
        <dbReference type="EMBL" id="MBV7265167.1"/>
    </source>
</evidence>
<dbReference type="InterPro" id="IPR058625">
    <property type="entry name" value="MdtA-like_BSH"/>
</dbReference>
<evidence type="ECO:0000259" key="6">
    <source>
        <dbReference type="Pfam" id="PF25917"/>
    </source>
</evidence>
<name>A0ABS6SJM6_9SPHN</name>
<dbReference type="EMBL" id="JAGSPB010000001">
    <property type="protein sequence ID" value="MBV7265167.1"/>
    <property type="molecule type" value="Genomic_DNA"/>
</dbReference>
<feature type="chain" id="PRO_5047448675" evidence="4">
    <location>
        <begin position="30"/>
        <end position="401"/>
    </location>
</feature>
<evidence type="ECO:0000259" key="5">
    <source>
        <dbReference type="Pfam" id="PF25876"/>
    </source>
</evidence>
<dbReference type="RefSeq" id="WP_218315659.1">
    <property type="nucleotide sequence ID" value="NZ_JAGSPB010000001.1"/>
</dbReference>
<dbReference type="PROSITE" id="PS51257">
    <property type="entry name" value="PROKAR_LIPOPROTEIN"/>
    <property type="match status" value="1"/>
</dbReference>
<comment type="subcellular location">
    <subcellularLocation>
        <location evidence="1">Cell envelope</location>
    </subcellularLocation>
</comment>
<dbReference type="InterPro" id="IPR058627">
    <property type="entry name" value="MdtA-like_C"/>
</dbReference>
<organism evidence="9 10">
    <name type="scientific">Erythrobacter ani</name>
    <dbReference type="NCBI Taxonomy" id="2827235"/>
    <lineage>
        <taxon>Bacteria</taxon>
        <taxon>Pseudomonadati</taxon>
        <taxon>Pseudomonadota</taxon>
        <taxon>Alphaproteobacteria</taxon>
        <taxon>Sphingomonadales</taxon>
        <taxon>Erythrobacteraceae</taxon>
        <taxon>Erythrobacter/Porphyrobacter group</taxon>
        <taxon>Erythrobacter</taxon>
    </lineage>
</organism>
<feature type="signal peptide" evidence="4">
    <location>
        <begin position="1"/>
        <end position="29"/>
    </location>
</feature>
<keyword evidence="10" id="KW-1185">Reference proteome</keyword>
<sequence>MPKFFVKRKTGLAAAISATLLLVGCSGSGEDPAPPPPEVTVSTPEIRSINDWDEYTGQFDAVEGVEVRARVSGYLRQAHFREGTLVRRGQLLFTIDPRPFEAEVARAQADLQATLTRRDLAIADLGRAEFLLKEEAISKEEYDSRVQARQESRASVAAAEATLRQAQLDLEFTRVTSPISGRVGSREVTRGNLVSGSGAQATLLTTVFSLDPIEFIFTADEAAYLKYRRQAREGTRPSSRDIANPVMLRLQDETEFVHSGEMSFVDNAIDTQTGTVEGRAIFSNPDGIFIPGMFGRLRLLGSGEYDAVLVPDTAILSDQSDKIVLIVDDENLVQQRVVELGPVLDDGMRVIRSGLAKDDRLVTGGLMRARPGNPVTIAGEEPPPEETAKRSADTAELAAAR</sequence>
<dbReference type="Pfam" id="PF25967">
    <property type="entry name" value="RND-MFP_C"/>
    <property type="match status" value="1"/>
</dbReference>
<evidence type="ECO:0000256" key="2">
    <source>
        <dbReference type="ARBA" id="ARBA00009477"/>
    </source>
</evidence>
<dbReference type="Pfam" id="PF25876">
    <property type="entry name" value="HH_MFP_RND"/>
    <property type="match status" value="1"/>
</dbReference>
<feature type="domain" description="Multidrug resistance protein MdtA-like beta-barrel" evidence="7">
    <location>
        <begin position="213"/>
        <end position="299"/>
    </location>
</feature>
<dbReference type="InterPro" id="IPR058624">
    <property type="entry name" value="MdtA-like_HH"/>
</dbReference>
<evidence type="ECO:0000256" key="1">
    <source>
        <dbReference type="ARBA" id="ARBA00004196"/>
    </source>
</evidence>
<accession>A0ABS6SJM6</accession>
<feature type="domain" description="Multidrug resistance protein MdtA-like C-terminal permuted SH3" evidence="8">
    <location>
        <begin position="306"/>
        <end position="367"/>
    </location>
</feature>
<feature type="domain" description="Multidrug resistance protein MdtA-like alpha-helical hairpin" evidence="5">
    <location>
        <begin position="105"/>
        <end position="173"/>
    </location>
</feature>
<feature type="region of interest" description="Disordered" evidence="3">
    <location>
        <begin position="371"/>
        <end position="401"/>
    </location>
</feature>
<proteinExistence type="inferred from homology"/>
<reference evidence="9 10" key="1">
    <citation type="submission" date="2021-04" db="EMBL/GenBank/DDBJ databases">
        <authorList>
            <person name="Pira H."/>
            <person name="Risdian C."/>
            <person name="Wink J."/>
        </authorList>
    </citation>
    <scope>NUCLEOTIDE SEQUENCE [LARGE SCALE GENOMIC DNA]</scope>
    <source>
        <strain evidence="9 10">WH131</strain>
    </source>
</reference>
<dbReference type="Pfam" id="PF25917">
    <property type="entry name" value="BSH_RND"/>
    <property type="match status" value="1"/>
</dbReference>
<feature type="domain" description="Multidrug resistance protein MdtA-like barrel-sandwich hybrid" evidence="6">
    <location>
        <begin position="65"/>
        <end position="204"/>
    </location>
</feature>
<dbReference type="InterPro" id="IPR058626">
    <property type="entry name" value="MdtA-like_b-barrel"/>
</dbReference>
<evidence type="ECO:0000259" key="8">
    <source>
        <dbReference type="Pfam" id="PF25967"/>
    </source>
</evidence>
<comment type="caution">
    <text evidence="9">The sequence shown here is derived from an EMBL/GenBank/DDBJ whole genome shotgun (WGS) entry which is preliminary data.</text>
</comment>
<evidence type="ECO:0000259" key="7">
    <source>
        <dbReference type="Pfam" id="PF25944"/>
    </source>
</evidence>
<gene>
    <name evidence="9" type="ORF">KCG45_03185</name>
</gene>
<dbReference type="Pfam" id="PF25944">
    <property type="entry name" value="Beta-barrel_RND"/>
    <property type="match status" value="1"/>
</dbReference>
<dbReference type="PANTHER" id="PTHR30158">
    <property type="entry name" value="ACRA/E-RELATED COMPONENT OF DRUG EFFLUX TRANSPORTER"/>
    <property type="match status" value="1"/>
</dbReference>
<evidence type="ECO:0000256" key="4">
    <source>
        <dbReference type="SAM" id="SignalP"/>
    </source>
</evidence>
<dbReference type="Proteomes" id="UP000699975">
    <property type="component" value="Unassembled WGS sequence"/>
</dbReference>
<dbReference type="PANTHER" id="PTHR30158:SF10">
    <property type="entry name" value="CATION EFFLUX PUMP"/>
    <property type="match status" value="1"/>
</dbReference>
<dbReference type="InterPro" id="IPR006143">
    <property type="entry name" value="RND_pump_MFP"/>
</dbReference>
<comment type="similarity">
    <text evidence="2">Belongs to the membrane fusion protein (MFP) (TC 8.A.1) family.</text>
</comment>
<evidence type="ECO:0000313" key="10">
    <source>
        <dbReference type="Proteomes" id="UP000699975"/>
    </source>
</evidence>
<keyword evidence="4" id="KW-0732">Signal</keyword>
<evidence type="ECO:0000256" key="3">
    <source>
        <dbReference type="SAM" id="MobiDB-lite"/>
    </source>
</evidence>